<proteinExistence type="predicted"/>
<dbReference type="InParanoid" id="A0A409Y4G5"/>
<protein>
    <submittedName>
        <fullName evidence="1">Uncharacterized protein</fullName>
    </submittedName>
</protein>
<dbReference type="AlphaFoldDB" id="A0A409Y4G5"/>
<dbReference type="Proteomes" id="UP000284706">
    <property type="component" value="Unassembled WGS sequence"/>
</dbReference>
<comment type="caution">
    <text evidence="1">The sequence shown here is derived from an EMBL/GenBank/DDBJ whole genome shotgun (WGS) entry which is preliminary data.</text>
</comment>
<keyword evidence="2" id="KW-1185">Reference proteome</keyword>
<dbReference type="OrthoDB" id="10261556at2759"/>
<evidence type="ECO:0000313" key="1">
    <source>
        <dbReference type="EMBL" id="PPQ97899.1"/>
    </source>
</evidence>
<sequence>MSATLSGRVPPNVLKSQYNYTHLNLGNDRPNLSLVVRAIRDLDFVIPNNITVGSEMIEHLYEIAPPGFREAGTYTAQPFLPNIVEKSWRSSRPAMCGS</sequence>
<organism evidence="1 2">
    <name type="scientific">Gymnopilus dilepis</name>
    <dbReference type="NCBI Taxonomy" id="231916"/>
    <lineage>
        <taxon>Eukaryota</taxon>
        <taxon>Fungi</taxon>
        <taxon>Dikarya</taxon>
        <taxon>Basidiomycota</taxon>
        <taxon>Agaricomycotina</taxon>
        <taxon>Agaricomycetes</taxon>
        <taxon>Agaricomycetidae</taxon>
        <taxon>Agaricales</taxon>
        <taxon>Agaricineae</taxon>
        <taxon>Hymenogastraceae</taxon>
        <taxon>Gymnopilus</taxon>
    </lineage>
</organism>
<reference evidence="1 2" key="1">
    <citation type="journal article" date="2018" name="Evol. Lett.">
        <title>Horizontal gene cluster transfer increased hallucinogenic mushroom diversity.</title>
        <authorList>
            <person name="Reynolds H.T."/>
            <person name="Vijayakumar V."/>
            <person name="Gluck-Thaler E."/>
            <person name="Korotkin H.B."/>
            <person name="Matheny P.B."/>
            <person name="Slot J.C."/>
        </authorList>
    </citation>
    <scope>NUCLEOTIDE SEQUENCE [LARGE SCALE GENOMIC DNA]</scope>
    <source>
        <strain evidence="1 2">SRW20</strain>
    </source>
</reference>
<accession>A0A409Y4G5</accession>
<gene>
    <name evidence="1" type="ORF">CVT26_013084</name>
</gene>
<evidence type="ECO:0000313" key="2">
    <source>
        <dbReference type="Proteomes" id="UP000284706"/>
    </source>
</evidence>
<dbReference type="EMBL" id="NHYE01001170">
    <property type="protein sequence ID" value="PPQ97899.1"/>
    <property type="molecule type" value="Genomic_DNA"/>
</dbReference>
<name>A0A409Y4G5_9AGAR</name>